<dbReference type="InterPro" id="IPR000847">
    <property type="entry name" value="LysR_HTH_N"/>
</dbReference>
<dbReference type="Pfam" id="PF03466">
    <property type="entry name" value="LysR_substrate"/>
    <property type="match status" value="1"/>
</dbReference>
<feature type="domain" description="HTH lysR-type" evidence="5">
    <location>
        <begin position="1"/>
        <end position="58"/>
    </location>
</feature>
<comment type="similarity">
    <text evidence="1">Belongs to the LysR transcriptional regulatory family.</text>
</comment>
<dbReference type="InterPro" id="IPR036390">
    <property type="entry name" value="WH_DNA-bd_sf"/>
</dbReference>
<dbReference type="STRING" id="1817772.A2527_04740"/>
<evidence type="ECO:0000256" key="1">
    <source>
        <dbReference type="ARBA" id="ARBA00009437"/>
    </source>
</evidence>
<evidence type="ECO:0000313" key="7">
    <source>
        <dbReference type="Proteomes" id="UP000178449"/>
    </source>
</evidence>
<dbReference type="FunFam" id="1.10.10.10:FF:000001">
    <property type="entry name" value="LysR family transcriptional regulator"/>
    <property type="match status" value="1"/>
</dbReference>
<protein>
    <recommendedName>
        <fullName evidence="5">HTH lysR-type domain-containing protein</fullName>
    </recommendedName>
</protein>
<dbReference type="InterPro" id="IPR050176">
    <property type="entry name" value="LTTR"/>
</dbReference>
<evidence type="ECO:0000256" key="4">
    <source>
        <dbReference type="ARBA" id="ARBA00023163"/>
    </source>
</evidence>
<dbReference type="AlphaFoldDB" id="A0A1F6GBC9"/>
<dbReference type="InterPro" id="IPR005119">
    <property type="entry name" value="LysR_subst-bd"/>
</dbReference>
<dbReference type="EMBL" id="MFNE01000023">
    <property type="protein sequence ID" value="OGG95418.1"/>
    <property type="molecule type" value="Genomic_DNA"/>
</dbReference>
<evidence type="ECO:0000256" key="2">
    <source>
        <dbReference type="ARBA" id="ARBA00023015"/>
    </source>
</evidence>
<keyword evidence="2" id="KW-0805">Transcription regulation</keyword>
<keyword evidence="3" id="KW-0238">DNA-binding</keyword>
<sequence>MDIDVLRTFLEVNRTRHFGKAASHLFVTTSTISARIKLLEDELGLDLFDRKRGEIGLTQAGTQLLSQAETIVNLWDKARQAVAYSQPEQQVLFVGSLNSLWSLFVGDWLIKIKSKKPDLIFRGEALSAEEQIHRLLARTLDVGVMFEPTQVKDLVTCELAPTELILVSSAPGQELSQALGPKYVLVDWGAGFINEHQRSFGDIEPPRLRLAMGAWALEWLNKQGGAAYLPKAFVQRSVRPLFPVSDAPVFRQPSYVVYNEKGANLALIESLLDLLI</sequence>
<dbReference type="PANTHER" id="PTHR30579">
    <property type="entry name" value="TRANSCRIPTIONAL REGULATOR"/>
    <property type="match status" value="1"/>
</dbReference>
<accession>A0A1F6GBC9</accession>
<dbReference type="PROSITE" id="PS50931">
    <property type="entry name" value="HTH_LYSR"/>
    <property type="match status" value="1"/>
</dbReference>
<dbReference type="Pfam" id="PF00126">
    <property type="entry name" value="HTH_1"/>
    <property type="match status" value="1"/>
</dbReference>
<dbReference type="PANTHER" id="PTHR30579:SF8">
    <property type="entry name" value="HTH-TYPE TRANSCRIPTIONAL REGULATOR HDFR"/>
    <property type="match status" value="1"/>
</dbReference>
<evidence type="ECO:0000313" key="6">
    <source>
        <dbReference type="EMBL" id="OGG95418.1"/>
    </source>
</evidence>
<comment type="caution">
    <text evidence="6">The sequence shown here is derived from an EMBL/GenBank/DDBJ whole genome shotgun (WGS) entry which is preliminary data.</text>
</comment>
<dbReference type="GO" id="GO:0003700">
    <property type="term" value="F:DNA-binding transcription factor activity"/>
    <property type="evidence" value="ECO:0007669"/>
    <property type="project" value="InterPro"/>
</dbReference>
<dbReference type="Gene3D" id="1.10.10.10">
    <property type="entry name" value="Winged helix-like DNA-binding domain superfamily/Winged helix DNA-binding domain"/>
    <property type="match status" value="1"/>
</dbReference>
<reference evidence="6 7" key="1">
    <citation type="journal article" date="2016" name="Nat. Commun.">
        <title>Thousands of microbial genomes shed light on interconnected biogeochemical processes in an aquifer system.</title>
        <authorList>
            <person name="Anantharaman K."/>
            <person name="Brown C.T."/>
            <person name="Hug L.A."/>
            <person name="Sharon I."/>
            <person name="Castelle C.J."/>
            <person name="Probst A.J."/>
            <person name="Thomas B.C."/>
            <person name="Singh A."/>
            <person name="Wilkins M.J."/>
            <person name="Karaoz U."/>
            <person name="Brodie E.L."/>
            <person name="Williams K.H."/>
            <person name="Hubbard S.S."/>
            <person name="Banfield J.F."/>
        </authorList>
    </citation>
    <scope>NUCLEOTIDE SEQUENCE [LARGE SCALE GENOMIC DNA]</scope>
</reference>
<dbReference type="InterPro" id="IPR036388">
    <property type="entry name" value="WH-like_DNA-bd_sf"/>
</dbReference>
<evidence type="ECO:0000259" key="5">
    <source>
        <dbReference type="PROSITE" id="PS50931"/>
    </source>
</evidence>
<organism evidence="6 7">
    <name type="scientific">Candidatus Lambdaproteobacteria bacterium RIFOXYD2_FULL_50_16</name>
    <dbReference type="NCBI Taxonomy" id="1817772"/>
    <lineage>
        <taxon>Bacteria</taxon>
        <taxon>Pseudomonadati</taxon>
        <taxon>Pseudomonadota</taxon>
        <taxon>Candidatus Lambdaproteobacteria</taxon>
    </lineage>
</organism>
<dbReference type="GO" id="GO:0003677">
    <property type="term" value="F:DNA binding"/>
    <property type="evidence" value="ECO:0007669"/>
    <property type="project" value="UniProtKB-KW"/>
</dbReference>
<dbReference type="SUPFAM" id="SSF46785">
    <property type="entry name" value="Winged helix' DNA-binding domain"/>
    <property type="match status" value="1"/>
</dbReference>
<keyword evidence="4" id="KW-0804">Transcription</keyword>
<gene>
    <name evidence="6" type="ORF">A2527_04740</name>
</gene>
<proteinExistence type="inferred from homology"/>
<dbReference type="Proteomes" id="UP000178449">
    <property type="component" value="Unassembled WGS sequence"/>
</dbReference>
<evidence type="ECO:0000256" key="3">
    <source>
        <dbReference type="ARBA" id="ARBA00023125"/>
    </source>
</evidence>
<name>A0A1F6GBC9_9PROT</name>
<dbReference type="SUPFAM" id="SSF53850">
    <property type="entry name" value="Periplasmic binding protein-like II"/>
    <property type="match status" value="1"/>
</dbReference>